<dbReference type="EMBL" id="GBXM01061066">
    <property type="protein sequence ID" value="JAH47511.1"/>
    <property type="molecule type" value="Transcribed_RNA"/>
</dbReference>
<reference evidence="1" key="1">
    <citation type="submission" date="2014-11" db="EMBL/GenBank/DDBJ databases">
        <authorList>
            <person name="Amaro Gonzalez C."/>
        </authorList>
    </citation>
    <scope>NUCLEOTIDE SEQUENCE</scope>
</reference>
<accession>A0A0E9T1N1</accession>
<dbReference type="AlphaFoldDB" id="A0A0E9T1N1"/>
<name>A0A0E9T1N1_ANGAN</name>
<reference evidence="1" key="2">
    <citation type="journal article" date="2015" name="Fish Shellfish Immunol.">
        <title>Early steps in the European eel (Anguilla anguilla)-Vibrio vulnificus interaction in the gills: Role of the RtxA13 toxin.</title>
        <authorList>
            <person name="Callol A."/>
            <person name="Pajuelo D."/>
            <person name="Ebbesson L."/>
            <person name="Teles M."/>
            <person name="MacKenzie S."/>
            <person name="Amaro C."/>
        </authorList>
    </citation>
    <scope>NUCLEOTIDE SEQUENCE</scope>
</reference>
<protein>
    <submittedName>
        <fullName evidence="1">Uncharacterized protein</fullName>
    </submittedName>
</protein>
<evidence type="ECO:0000313" key="1">
    <source>
        <dbReference type="EMBL" id="JAH47511.1"/>
    </source>
</evidence>
<organism evidence="1">
    <name type="scientific">Anguilla anguilla</name>
    <name type="common">European freshwater eel</name>
    <name type="synonym">Muraena anguilla</name>
    <dbReference type="NCBI Taxonomy" id="7936"/>
    <lineage>
        <taxon>Eukaryota</taxon>
        <taxon>Metazoa</taxon>
        <taxon>Chordata</taxon>
        <taxon>Craniata</taxon>
        <taxon>Vertebrata</taxon>
        <taxon>Euteleostomi</taxon>
        <taxon>Actinopterygii</taxon>
        <taxon>Neopterygii</taxon>
        <taxon>Teleostei</taxon>
        <taxon>Anguilliformes</taxon>
        <taxon>Anguillidae</taxon>
        <taxon>Anguilla</taxon>
    </lineage>
</organism>
<proteinExistence type="predicted"/>
<sequence>MTKSNIRPWGSVCWYDVLNVKSCIWHGGDDGMTLHSFGRCFYPKRCTKSDEYETKRGCVFQLSGHTRRSTSCMWLWHAVHGCPIDRWGVSRE</sequence>